<gene>
    <name evidence="1" type="ORF">WMO45_00395</name>
</gene>
<organism evidence="1 2">
    <name type="scientific">Flavonifractor hominis</name>
    <dbReference type="NCBI Taxonomy" id="3133178"/>
    <lineage>
        <taxon>Bacteria</taxon>
        <taxon>Bacillati</taxon>
        <taxon>Bacillota</taxon>
        <taxon>Clostridia</taxon>
        <taxon>Eubacteriales</taxon>
        <taxon>Oscillospiraceae</taxon>
        <taxon>Flavonifractor</taxon>
    </lineage>
</organism>
<dbReference type="RefSeq" id="WP_349138647.1">
    <property type="nucleotide sequence ID" value="NZ_JBBMFT010000001.1"/>
</dbReference>
<dbReference type="EMBL" id="JBBMFT010000001">
    <property type="protein sequence ID" value="MEQ2454971.1"/>
    <property type="molecule type" value="Genomic_DNA"/>
</dbReference>
<evidence type="ECO:0000313" key="1">
    <source>
        <dbReference type="EMBL" id="MEQ2454971.1"/>
    </source>
</evidence>
<protein>
    <recommendedName>
        <fullName evidence="3">Tail fiber protein</fullName>
    </recommendedName>
</protein>
<sequence length="269" mass="28361">MEQTEHYNLSLPGTSDAANIEVLNANTTAVDAALHSLETGKQGVVSDAEVKETPVDNDGILITDSAAGNTVKRALWSGVKTALGKVFAPLSHKHSASDVTSGVLSVARGGTGKSSWSLYRLVYANTTTSLAQVLSPTKAGSFLRANTTNAPFWSSPDEAREAMGAPKIVTGSYMGDGSYGEGNPTSLTFPSAPKLLIVRQSGAESEGWSLYLEVIAGMEKKINIASGNNSAGYDSTLTKNGATVEWYNIIDSTRQLNATGRKYVYVAFL</sequence>
<proteinExistence type="predicted"/>
<name>A0ABV1EMY2_9FIRM</name>
<evidence type="ECO:0000313" key="2">
    <source>
        <dbReference type="Proteomes" id="UP001440599"/>
    </source>
</evidence>
<evidence type="ECO:0008006" key="3">
    <source>
        <dbReference type="Google" id="ProtNLM"/>
    </source>
</evidence>
<accession>A0ABV1EMY2</accession>
<keyword evidence="2" id="KW-1185">Reference proteome</keyword>
<dbReference type="Proteomes" id="UP001440599">
    <property type="component" value="Unassembled WGS sequence"/>
</dbReference>
<reference evidence="1 2" key="1">
    <citation type="submission" date="2024-03" db="EMBL/GenBank/DDBJ databases">
        <title>Human intestinal bacterial collection.</title>
        <authorList>
            <person name="Pauvert C."/>
            <person name="Hitch T.C.A."/>
            <person name="Clavel T."/>
        </authorList>
    </citation>
    <scope>NUCLEOTIDE SEQUENCE [LARGE SCALE GENOMIC DNA]</scope>
    <source>
        <strain evidence="1 2">CLA-AP-H34</strain>
    </source>
</reference>
<comment type="caution">
    <text evidence="1">The sequence shown here is derived from an EMBL/GenBank/DDBJ whole genome shotgun (WGS) entry which is preliminary data.</text>
</comment>